<dbReference type="HOGENOM" id="CLU_1212862_0_0_0"/>
<sequence>MNQSQIRRDELLFVVEPDEQRFLAMLRVRLLEEGCNLPVSLAARRFYSALFRRLSEQCSSGKTADEPRTHAEFYAAIRAQISRLENAEQTIACEATRAIDSVVQAWQLDDACFQESGEQFLDRLQMIIAELWQANGMSPADADADRLRRRLYLTLTTALVSKIRARTEFLREFGSIPRLLAAMTADHAEFCRFMAFCREHSPYVLFLVSQTFWRTVETFRLETRDALA</sequence>
<protein>
    <submittedName>
        <fullName evidence="1">Uncharacterized protein</fullName>
    </submittedName>
</protein>
<organism evidence="1">
    <name type="scientific">Candidatus Moduliflexus flocculans</name>
    <dbReference type="NCBI Taxonomy" id="1499966"/>
    <lineage>
        <taxon>Bacteria</taxon>
        <taxon>Candidatus Moduliflexota</taxon>
        <taxon>Candidatus Moduliflexia</taxon>
        <taxon>Candidatus Moduliflexales</taxon>
        <taxon>Candidatus Moduliflexaceae</taxon>
    </lineage>
</organism>
<dbReference type="STRING" id="1499966.U14_03140"/>
<proteinExistence type="predicted"/>
<dbReference type="Proteomes" id="UP000030700">
    <property type="component" value="Unassembled WGS sequence"/>
</dbReference>
<name>A0A081BNC8_9BACT</name>
<accession>A0A081BNC8</accession>
<reference evidence="1" key="1">
    <citation type="journal article" date="2015" name="PeerJ">
        <title>First genomic representation of candidate bacterial phylum KSB3 points to enhanced environmental sensing as a trigger of wastewater bulking.</title>
        <authorList>
            <person name="Sekiguchi Y."/>
            <person name="Ohashi A."/>
            <person name="Parks D.H."/>
            <person name="Yamauchi T."/>
            <person name="Tyson G.W."/>
            <person name="Hugenholtz P."/>
        </authorList>
    </citation>
    <scope>NUCLEOTIDE SEQUENCE [LARGE SCALE GENOMIC DNA]</scope>
</reference>
<gene>
    <name evidence="1" type="ORF">U14_03140</name>
</gene>
<dbReference type="AlphaFoldDB" id="A0A081BNC8"/>
<keyword evidence="2" id="KW-1185">Reference proteome</keyword>
<evidence type="ECO:0000313" key="2">
    <source>
        <dbReference type="Proteomes" id="UP000030700"/>
    </source>
</evidence>
<evidence type="ECO:0000313" key="1">
    <source>
        <dbReference type="EMBL" id="GAK51894.1"/>
    </source>
</evidence>
<dbReference type="EMBL" id="DF820457">
    <property type="protein sequence ID" value="GAK51894.1"/>
    <property type="molecule type" value="Genomic_DNA"/>
</dbReference>